<dbReference type="AlphaFoldDB" id="A0A0D8YB75"/>
<proteinExistence type="predicted"/>
<evidence type="ECO:0000313" key="1">
    <source>
        <dbReference type="EMBL" id="KJH53457.1"/>
    </source>
</evidence>
<dbReference type="Proteomes" id="UP000053766">
    <property type="component" value="Unassembled WGS sequence"/>
</dbReference>
<keyword evidence="2" id="KW-1185">Reference proteome</keyword>
<sequence length="75" mass="9010">MEEYFSQRVLMEMNDLYEKFFKKPLLIFQITSHICAYLLEDADDDDAEDDTVFPFLHLCKCYYANVLKFFLHIGN</sequence>
<gene>
    <name evidence="1" type="ORF">DICVIV_00395</name>
</gene>
<evidence type="ECO:0000313" key="2">
    <source>
        <dbReference type="Proteomes" id="UP000053766"/>
    </source>
</evidence>
<reference evidence="1 2" key="1">
    <citation type="submission" date="2013-11" db="EMBL/GenBank/DDBJ databases">
        <title>Draft genome of the bovine lungworm Dictyocaulus viviparus.</title>
        <authorList>
            <person name="Mitreva M."/>
        </authorList>
    </citation>
    <scope>NUCLEOTIDE SEQUENCE [LARGE SCALE GENOMIC DNA]</scope>
    <source>
        <strain evidence="1 2">HannoverDv2000</strain>
    </source>
</reference>
<dbReference type="EMBL" id="KN716152">
    <property type="protein sequence ID" value="KJH53457.1"/>
    <property type="molecule type" value="Genomic_DNA"/>
</dbReference>
<protein>
    <submittedName>
        <fullName evidence="1">Uncharacterized protein</fullName>
    </submittedName>
</protein>
<reference evidence="2" key="2">
    <citation type="journal article" date="2016" name="Sci. Rep.">
        <title>Dictyocaulus viviparus genome, variome and transcriptome elucidate lungworm biology and support future intervention.</title>
        <authorList>
            <person name="McNulty S.N."/>
            <person name="Strube C."/>
            <person name="Rosa B.A."/>
            <person name="Martin J.C."/>
            <person name="Tyagi R."/>
            <person name="Choi Y.J."/>
            <person name="Wang Q."/>
            <person name="Hallsworth Pepin K."/>
            <person name="Zhang X."/>
            <person name="Ozersky P."/>
            <person name="Wilson R.K."/>
            <person name="Sternberg P.W."/>
            <person name="Gasser R.B."/>
            <person name="Mitreva M."/>
        </authorList>
    </citation>
    <scope>NUCLEOTIDE SEQUENCE [LARGE SCALE GENOMIC DNA]</scope>
    <source>
        <strain evidence="2">HannoverDv2000</strain>
    </source>
</reference>
<organism evidence="1 2">
    <name type="scientific">Dictyocaulus viviparus</name>
    <name type="common">Bovine lungworm</name>
    <dbReference type="NCBI Taxonomy" id="29172"/>
    <lineage>
        <taxon>Eukaryota</taxon>
        <taxon>Metazoa</taxon>
        <taxon>Ecdysozoa</taxon>
        <taxon>Nematoda</taxon>
        <taxon>Chromadorea</taxon>
        <taxon>Rhabditida</taxon>
        <taxon>Rhabditina</taxon>
        <taxon>Rhabditomorpha</taxon>
        <taxon>Strongyloidea</taxon>
        <taxon>Metastrongylidae</taxon>
        <taxon>Dictyocaulus</taxon>
    </lineage>
</organism>
<accession>A0A0D8YB75</accession>
<name>A0A0D8YB75_DICVI</name>